<dbReference type="Pfam" id="PF11877">
    <property type="entry name" value="DUF3397"/>
    <property type="match status" value="1"/>
</dbReference>
<gene>
    <name evidence="2" type="ORF">LPAF129_16120</name>
</gene>
<sequence length="117" mass="13431">MVNNWYFWLALVLIWNMILFAAKKIMAERWPARLKVLDLNLPLLIVGLHFLSQTLMGLSILPFLIFALALFGIAMTLMYALLEGDIIYRAFFVRYVRVADIVTLAAFMIFLAGTVIM</sequence>
<organism evidence="2 3">
    <name type="scientific">Ligilactobacillus pabuli</name>
    <dbReference type="NCBI Taxonomy" id="2886039"/>
    <lineage>
        <taxon>Bacteria</taxon>
        <taxon>Bacillati</taxon>
        <taxon>Bacillota</taxon>
        <taxon>Bacilli</taxon>
        <taxon>Lactobacillales</taxon>
        <taxon>Lactobacillaceae</taxon>
        <taxon>Ligilactobacillus</taxon>
    </lineage>
</organism>
<comment type="caution">
    <text evidence="2">The sequence shown here is derived from an EMBL/GenBank/DDBJ whole genome shotgun (WGS) entry which is preliminary data.</text>
</comment>
<feature type="transmembrane region" description="Helical" evidence="1">
    <location>
        <begin position="94"/>
        <end position="116"/>
    </location>
</feature>
<keyword evidence="3" id="KW-1185">Reference proteome</keyword>
<protein>
    <recommendedName>
        <fullName evidence="4">DUF3397 family protein</fullName>
    </recommendedName>
</protein>
<dbReference type="Proteomes" id="UP001055149">
    <property type="component" value="Unassembled WGS sequence"/>
</dbReference>
<accession>A0ABQ5JN86</accession>
<name>A0ABQ5JN86_9LACO</name>
<evidence type="ECO:0000256" key="1">
    <source>
        <dbReference type="SAM" id="Phobius"/>
    </source>
</evidence>
<keyword evidence="1" id="KW-1133">Transmembrane helix</keyword>
<evidence type="ECO:0000313" key="2">
    <source>
        <dbReference type="EMBL" id="GKS81926.1"/>
    </source>
</evidence>
<evidence type="ECO:0008006" key="4">
    <source>
        <dbReference type="Google" id="ProtNLM"/>
    </source>
</evidence>
<feature type="transmembrane region" description="Helical" evidence="1">
    <location>
        <begin position="58"/>
        <end position="82"/>
    </location>
</feature>
<reference evidence="2" key="1">
    <citation type="journal article" date="2022" name="Int. J. Syst. Evol. Microbiol.">
        <title>A novel species of lactic acid bacteria, Ligilactobacillus pabuli sp. nov., isolated from alfalfa silage.</title>
        <authorList>
            <person name="Tohno M."/>
            <person name="Tanizawa Y."/>
            <person name="Sawada H."/>
            <person name="Sakamoto M."/>
            <person name="Ohkuma M."/>
            <person name="Kobayashi H."/>
        </authorList>
    </citation>
    <scope>NUCLEOTIDE SEQUENCE</scope>
    <source>
        <strain evidence="2">AF129</strain>
    </source>
</reference>
<keyword evidence="1" id="KW-0472">Membrane</keyword>
<dbReference type="EMBL" id="BQXH01000015">
    <property type="protein sequence ID" value="GKS81926.1"/>
    <property type="molecule type" value="Genomic_DNA"/>
</dbReference>
<evidence type="ECO:0000313" key="3">
    <source>
        <dbReference type="Proteomes" id="UP001055149"/>
    </source>
</evidence>
<feature type="transmembrane region" description="Helical" evidence="1">
    <location>
        <begin position="6"/>
        <end position="22"/>
    </location>
</feature>
<keyword evidence="1" id="KW-0812">Transmembrane</keyword>
<dbReference type="InterPro" id="IPR024515">
    <property type="entry name" value="DUF3397"/>
</dbReference>
<dbReference type="RefSeq" id="WP_244055843.1">
    <property type="nucleotide sequence ID" value="NZ_BQXH01000015.1"/>
</dbReference>
<feature type="transmembrane region" description="Helical" evidence="1">
    <location>
        <begin position="34"/>
        <end position="52"/>
    </location>
</feature>
<proteinExistence type="predicted"/>